<dbReference type="STRING" id="1391627.SAMN05216464_105338"/>
<feature type="domain" description="Polymerase/histidinol phosphatase N-terminal" evidence="14">
    <location>
        <begin position="4"/>
        <end position="71"/>
    </location>
</feature>
<dbReference type="SMART" id="SM00481">
    <property type="entry name" value="POLIIIAc"/>
    <property type="match status" value="1"/>
</dbReference>
<evidence type="ECO:0000256" key="7">
    <source>
        <dbReference type="ARBA" id="ARBA00022679"/>
    </source>
</evidence>
<dbReference type="InterPro" id="IPR004805">
    <property type="entry name" value="DnaE2/DnaE/PolC"/>
</dbReference>
<keyword evidence="9" id="KW-0235">DNA replication</keyword>
<evidence type="ECO:0000256" key="10">
    <source>
        <dbReference type="ARBA" id="ARBA00022763"/>
    </source>
</evidence>
<name>A0A1G7C938_9SPHI</name>
<keyword evidence="8" id="KW-0548">Nucleotidyltransferase</keyword>
<dbReference type="Pfam" id="PF01336">
    <property type="entry name" value="tRNA_anti-codon"/>
    <property type="match status" value="1"/>
</dbReference>
<dbReference type="GO" id="GO:0006281">
    <property type="term" value="P:DNA repair"/>
    <property type="evidence" value="ECO:0007669"/>
    <property type="project" value="UniProtKB-KW"/>
</dbReference>
<keyword evidence="16" id="KW-1185">Reference proteome</keyword>
<sequence>MSYAELQVTSNFSFRLGGSHPEELVDQAADLGYTAIAITDRNTFAGVVRAYVVAKDRGIKFIPAVRLDLLDGPSLLAYPTNQTAYSRLSGLLTLGNLRAEKEKCYLYKEDLYEYSEGSIFVIIPPQSITADFELPKKFKKEAAEYRQNIRNLYLAASRTFTDGDAKRLFLLSELGIPLVATNDVHYHDPSRRELQDVLTCVRHKRTIFNAGFLLHQNAERYLKEAKEMERLFHAYPQAIANTEKIAAACNFDLKSLQYEYPDELVPDGMTADEYLAEITFKGAHEFFGEKLAPKLEKQLHFELDFVKRRGHAKYFLTVHDYVAWARSQKILCQGRGSAANSAMCYCLGITPVNPMKYRLLFSRFMSDDRPEPPDIDVDFEHERREEVMQYVFNRFGRDRAAILPTVTVLQSKGAIQDVGRAMGLQVDTVKKLSKAFGELAEDHIDEETIIKLGLNPKERHLRKVIQLTSELIGFPRQLGQHTGGFVITQGKLSDLCPVFRARMINRTNIEWNKDDIDALGFMKVDLLSLGMLTAIRKAFDLAKKHHGLDLTLANIPQDDPKVFEMVTAADTAGTFQVESRAQMVMAPQLRPKNFYDLAIQVALVRPGPIQGDMVHPYIRRRQGLEAVTYESDEIKAILERTLGIPLFQEQAMELAIVAAGFTPTEADLLRRSMATFKFNGLVTKFEHKLINGMTSRGYSLEFAQRIFKQLEGFGSYGFPESHAISFAHLVYVSCWIKCYYPDVFAAAILNSQPMGFYQPAQLVSDAYKHGVSLRHIDINHSQWDYTLEETKGKFCAMRLGFRQVKGLREEDTHFLTAARTKAFTRMEQLAEAGVSQAGIVLLAKADAFRSIGLDRRQALWEAEALKDRPIGLFAGQASNSAFEPQLQLPFMQLSEHVLQDYATTGLSIKAHPLSFLRPQLQKLKALTTKQVKAVPNGTYVRLAGIMLFCQRPGTAKGVCFITLEDEEDTCNLVVFKQNFKKFTKEILYSDVLCVEGRVQQEGGSTHLIVTKCYDYSRLIGQLTLDKAAEARQLKNSTAAKKIDPYADAYFEHTLSAEDLQRPFPKSRNFR</sequence>
<evidence type="ECO:0000256" key="9">
    <source>
        <dbReference type="ARBA" id="ARBA00022705"/>
    </source>
</evidence>
<keyword evidence="6" id="KW-0963">Cytoplasm</keyword>
<dbReference type="Gene3D" id="3.20.20.140">
    <property type="entry name" value="Metal-dependent hydrolases"/>
    <property type="match status" value="1"/>
</dbReference>
<dbReference type="NCBIfam" id="NF004225">
    <property type="entry name" value="PRK05672.1"/>
    <property type="match status" value="1"/>
</dbReference>
<dbReference type="GO" id="GO:0003676">
    <property type="term" value="F:nucleic acid binding"/>
    <property type="evidence" value="ECO:0007669"/>
    <property type="project" value="InterPro"/>
</dbReference>
<protein>
    <recommendedName>
        <fullName evidence="5">DNA polymerase III subunit alpha</fullName>
        <ecNumber evidence="3">2.7.7.7</ecNumber>
    </recommendedName>
    <alternativeName>
        <fullName evidence="4">Error-prone DNA polymerase</fullName>
    </alternativeName>
</protein>
<dbReference type="CDD" id="cd04485">
    <property type="entry name" value="DnaE_OBF"/>
    <property type="match status" value="1"/>
</dbReference>
<evidence type="ECO:0000256" key="8">
    <source>
        <dbReference type="ARBA" id="ARBA00022695"/>
    </source>
</evidence>
<dbReference type="GO" id="GO:0006260">
    <property type="term" value="P:DNA replication"/>
    <property type="evidence" value="ECO:0007669"/>
    <property type="project" value="UniProtKB-KW"/>
</dbReference>
<dbReference type="Proteomes" id="UP000199072">
    <property type="component" value="Unassembled WGS sequence"/>
</dbReference>
<evidence type="ECO:0000256" key="13">
    <source>
        <dbReference type="ARBA" id="ARBA00049244"/>
    </source>
</evidence>
<proteinExistence type="inferred from homology"/>
<keyword evidence="11" id="KW-0239">DNA-directed DNA polymerase</keyword>
<evidence type="ECO:0000256" key="2">
    <source>
        <dbReference type="ARBA" id="ARBA00007391"/>
    </source>
</evidence>
<dbReference type="InterPro" id="IPR004365">
    <property type="entry name" value="NA-bd_OB_tRNA"/>
</dbReference>
<evidence type="ECO:0000256" key="12">
    <source>
        <dbReference type="ARBA" id="ARBA00023204"/>
    </source>
</evidence>
<organism evidence="15 16">
    <name type="scientific">Mucilaginibacter pineti</name>
    <dbReference type="NCBI Taxonomy" id="1391627"/>
    <lineage>
        <taxon>Bacteria</taxon>
        <taxon>Pseudomonadati</taxon>
        <taxon>Bacteroidota</taxon>
        <taxon>Sphingobacteriia</taxon>
        <taxon>Sphingobacteriales</taxon>
        <taxon>Sphingobacteriaceae</taxon>
        <taxon>Mucilaginibacter</taxon>
    </lineage>
</organism>
<dbReference type="InterPro" id="IPR023073">
    <property type="entry name" value="DnaE2"/>
</dbReference>
<accession>A0A1G7C938</accession>
<dbReference type="InterPro" id="IPR041931">
    <property type="entry name" value="DNA_pol3_alpha_thumb_dom"/>
</dbReference>
<evidence type="ECO:0000256" key="6">
    <source>
        <dbReference type="ARBA" id="ARBA00022490"/>
    </source>
</evidence>
<dbReference type="EC" id="2.7.7.7" evidence="3"/>
<dbReference type="InterPro" id="IPR004013">
    <property type="entry name" value="PHP_dom"/>
</dbReference>
<dbReference type="PANTHER" id="PTHR32294:SF4">
    <property type="entry name" value="ERROR-PRONE DNA POLYMERASE"/>
    <property type="match status" value="1"/>
</dbReference>
<dbReference type="RefSeq" id="WP_091149900.1">
    <property type="nucleotide sequence ID" value="NZ_FNAI01000005.1"/>
</dbReference>
<dbReference type="SUPFAM" id="SSF89550">
    <property type="entry name" value="PHP domain-like"/>
    <property type="match status" value="1"/>
</dbReference>
<dbReference type="NCBIfam" id="TIGR00594">
    <property type="entry name" value="polc"/>
    <property type="match status" value="1"/>
</dbReference>
<keyword evidence="7" id="KW-0808">Transferase</keyword>
<dbReference type="Gene3D" id="1.10.150.870">
    <property type="match status" value="1"/>
</dbReference>
<keyword evidence="12" id="KW-0234">DNA repair</keyword>
<dbReference type="GO" id="GO:0005737">
    <property type="term" value="C:cytoplasm"/>
    <property type="evidence" value="ECO:0007669"/>
    <property type="project" value="UniProtKB-SubCell"/>
</dbReference>
<dbReference type="Gene3D" id="1.10.10.1600">
    <property type="entry name" value="Bacterial DNA polymerase III alpha subunit, thumb domain"/>
    <property type="match status" value="1"/>
</dbReference>
<dbReference type="InterPro" id="IPR040982">
    <property type="entry name" value="DNA_pol3_finger"/>
</dbReference>
<dbReference type="InterPro" id="IPR011708">
    <property type="entry name" value="DNA_pol3_alpha_NTPase_dom"/>
</dbReference>
<dbReference type="Pfam" id="PF14579">
    <property type="entry name" value="HHH_6"/>
    <property type="match status" value="1"/>
</dbReference>
<dbReference type="GO" id="GO:0003887">
    <property type="term" value="F:DNA-directed DNA polymerase activity"/>
    <property type="evidence" value="ECO:0007669"/>
    <property type="project" value="UniProtKB-KW"/>
</dbReference>
<gene>
    <name evidence="15" type="ORF">SAMN05216464_105338</name>
</gene>
<dbReference type="Pfam" id="PF07733">
    <property type="entry name" value="DNA_pol3_alpha"/>
    <property type="match status" value="1"/>
</dbReference>
<evidence type="ECO:0000313" key="16">
    <source>
        <dbReference type="Proteomes" id="UP000199072"/>
    </source>
</evidence>
<dbReference type="EMBL" id="FNAI01000005">
    <property type="protein sequence ID" value="SDE35827.1"/>
    <property type="molecule type" value="Genomic_DNA"/>
</dbReference>
<dbReference type="InterPro" id="IPR016195">
    <property type="entry name" value="Pol/histidinol_Pase-like"/>
</dbReference>
<dbReference type="OrthoDB" id="9803237at2"/>
<dbReference type="GO" id="GO:0008408">
    <property type="term" value="F:3'-5' exonuclease activity"/>
    <property type="evidence" value="ECO:0007669"/>
    <property type="project" value="InterPro"/>
</dbReference>
<dbReference type="InterPro" id="IPR003141">
    <property type="entry name" value="Pol/His_phosphatase_N"/>
</dbReference>
<dbReference type="PANTHER" id="PTHR32294">
    <property type="entry name" value="DNA POLYMERASE III SUBUNIT ALPHA"/>
    <property type="match status" value="1"/>
</dbReference>
<comment type="similarity">
    <text evidence="2">Belongs to the DNA polymerase type-C family. DnaE2 subfamily.</text>
</comment>
<evidence type="ECO:0000256" key="11">
    <source>
        <dbReference type="ARBA" id="ARBA00022932"/>
    </source>
</evidence>
<comment type="catalytic activity">
    <reaction evidence="13">
        <text>DNA(n) + a 2'-deoxyribonucleoside 5'-triphosphate = DNA(n+1) + diphosphate</text>
        <dbReference type="Rhea" id="RHEA:22508"/>
        <dbReference type="Rhea" id="RHEA-COMP:17339"/>
        <dbReference type="Rhea" id="RHEA-COMP:17340"/>
        <dbReference type="ChEBI" id="CHEBI:33019"/>
        <dbReference type="ChEBI" id="CHEBI:61560"/>
        <dbReference type="ChEBI" id="CHEBI:173112"/>
        <dbReference type="EC" id="2.7.7.7"/>
    </reaction>
</comment>
<dbReference type="HAMAP" id="MF_01902">
    <property type="entry name" value="DNApol_error_prone"/>
    <property type="match status" value="1"/>
</dbReference>
<dbReference type="InterPro" id="IPR012340">
    <property type="entry name" value="NA-bd_OB-fold"/>
</dbReference>
<dbReference type="AlphaFoldDB" id="A0A1G7C938"/>
<evidence type="ECO:0000313" key="15">
    <source>
        <dbReference type="EMBL" id="SDE35827.1"/>
    </source>
</evidence>
<dbReference type="InterPro" id="IPR029460">
    <property type="entry name" value="DNAPol_HHH"/>
</dbReference>
<keyword evidence="10" id="KW-0227">DNA damage</keyword>
<dbReference type="Pfam" id="PF17657">
    <property type="entry name" value="DNA_pol3_finger"/>
    <property type="match status" value="1"/>
</dbReference>
<evidence type="ECO:0000256" key="3">
    <source>
        <dbReference type="ARBA" id="ARBA00012417"/>
    </source>
</evidence>
<dbReference type="Gene3D" id="2.40.50.140">
    <property type="entry name" value="Nucleic acid-binding proteins"/>
    <property type="match status" value="1"/>
</dbReference>
<evidence type="ECO:0000259" key="14">
    <source>
        <dbReference type="SMART" id="SM00481"/>
    </source>
</evidence>
<comment type="subcellular location">
    <subcellularLocation>
        <location evidence="1">Cytoplasm</location>
    </subcellularLocation>
</comment>
<dbReference type="Pfam" id="PF02811">
    <property type="entry name" value="PHP"/>
    <property type="match status" value="1"/>
</dbReference>
<dbReference type="CDD" id="cd07434">
    <property type="entry name" value="PHP_PolIIIA_DnaE2"/>
    <property type="match status" value="1"/>
</dbReference>
<evidence type="ECO:0000256" key="4">
    <source>
        <dbReference type="ARBA" id="ARBA00017273"/>
    </source>
</evidence>
<evidence type="ECO:0000256" key="1">
    <source>
        <dbReference type="ARBA" id="ARBA00004496"/>
    </source>
</evidence>
<evidence type="ECO:0000256" key="5">
    <source>
        <dbReference type="ARBA" id="ARBA00019114"/>
    </source>
</evidence>
<reference evidence="15 16" key="1">
    <citation type="submission" date="2016-10" db="EMBL/GenBank/DDBJ databases">
        <authorList>
            <person name="de Groot N.N."/>
        </authorList>
    </citation>
    <scope>NUCLEOTIDE SEQUENCE [LARGE SCALE GENOMIC DNA]</scope>
    <source>
        <strain evidence="15 16">47C3B</strain>
    </source>
</reference>